<dbReference type="Proteomes" id="UP000002402">
    <property type="component" value="Chromosome"/>
</dbReference>
<organism evidence="1 2">
    <name type="scientific">Myxococcus xanthus (strain DK1622)</name>
    <dbReference type="NCBI Taxonomy" id="246197"/>
    <lineage>
        <taxon>Bacteria</taxon>
        <taxon>Pseudomonadati</taxon>
        <taxon>Myxococcota</taxon>
        <taxon>Myxococcia</taxon>
        <taxon>Myxococcales</taxon>
        <taxon>Cystobacterineae</taxon>
        <taxon>Myxococcaceae</taxon>
        <taxon>Myxococcus</taxon>
    </lineage>
</organism>
<dbReference type="EMBL" id="CP000113">
    <property type="protein sequence ID" value="ABF87239.1"/>
    <property type="molecule type" value="Genomic_DNA"/>
</dbReference>
<evidence type="ECO:0000313" key="2">
    <source>
        <dbReference type="Proteomes" id="UP000002402"/>
    </source>
</evidence>
<accession>Q1DCW1</accession>
<reference evidence="1 2" key="1">
    <citation type="journal article" date="2006" name="Proc. Natl. Acad. Sci. U.S.A.">
        <title>Evolution of sensory complexity recorded in a myxobacterial genome.</title>
        <authorList>
            <person name="Goldman B.S."/>
            <person name="Nierman W.C."/>
            <person name="Kaiser D."/>
            <person name="Slater S.C."/>
            <person name="Durkin A.S."/>
            <person name="Eisen J.A."/>
            <person name="Ronning C.M."/>
            <person name="Barbazuk W.B."/>
            <person name="Blanchard M."/>
            <person name="Field C."/>
            <person name="Halling C."/>
            <person name="Hinkle G."/>
            <person name="Iartchuk O."/>
            <person name="Kim H.S."/>
            <person name="Mackenzie C."/>
            <person name="Madupu R."/>
            <person name="Miller N."/>
            <person name="Shvartsbeyn A."/>
            <person name="Sullivan S.A."/>
            <person name="Vaudin M."/>
            <person name="Wiegand R."/>
            <person name="Kaplan H.B."/>
        </authorList>
    </citation>
    <scope>NUCLEOTIDE SEQUENCE [LARGE SCALE GENOMIC DNA]</scope>
    <source>
        <strain evidence="2">DK1622</strain>
    </source>
</reference>
<evidence type="ECO:0000313" key="1">
    <source>
        <dbReference type="EMBL" id="ABF87239.1"/>
    </source>
</evidence>
<keyword evidence="2" id="KW-1185">Reference proteome</keyword>
<dbReference type="Pfam" id="PF14412">
    <property type="entry name" value="AHH"/>
    <property type="match status" value="1"/>
</dbReference>
<protein>
    <submittedName>
        <fullName evidence="1">Lipoprotein</fullName>
    </submittedName>
</protein>
<dbReference type="OrthoDB" id="5378675at2"/>
<dbReference type="KEGG" id="mxa:MXAN_1255"/>
<keyword evidence="1" id="KW-0449">Lipoprotein</keyword>
<dbReference type="AlphaFoldDB" id="Q1DCW1"/>
<dbReference type="HOGENOM" id="CLU_041667_0_0_7"/>
<gene>
    <name evidence="1" type="ordered locus">MXAN_1255</name>
</gene>
<dbReference type="STRING" id="246197.MXAN_1255"/>
<dbReference type="eggNOG" id="COG4223">
    <property type="taxonomic scope" value="Bacteria"/>
</dbReference>
<dbReference type="PROSITE" id="PS51257">
    <property type="entry name" value="PROKAR_LIPOPROTEIN"/>
    <property type="match status" value="1"/>
</dbReference>
<sequence length="456" mass="49430">MTGCPSRGTSMLLRWALLPLLLFAVSCSASRRVRLDIGDEAPILVAPPDATEANLRASQVEAGAFQEALARLAWDVRPARQPLNHARLLMGVPRRSGVYWYEGRSQRLIPQDESDQGPRLRMSYADDELTRAYGPWCHRKGQSRDCLRLLDEGPLIASDGKYALAMAIAMDSVWEETTEALEGMTDPQAVMATVTASVSMYLLLWALPEPTSKGVAALITATAIAYLGVDMVWRLLDGWVSLVRTVDHATTFEQLSEAGESYGEVLGVNAARVFVMLATAAIGSTAGLAAKSSSLPNSAQAALAIESQAGLRFTSIGNVGSVAMTAEGFTVALAPTAVAMSTQDSSKRWTHRHHLATNKNSVSTARGGPWTPRFEEFFKKAGMELKDPENIVPVQGHHGPHPQEYHALVFARLRDATRACRTVESCRKALTSALSEMAEEVITQGTELNRLVTRGK</sequence>
<name>Q1DCW1_MYXXD</name>
<proteinExistence type="predicted"/>
<dbReference type="InterPro" id="IPR032871">
    <property type="entry name" value="AHH_dom_containing"/>
</dbReference>
<dbReference type="EnsemblBacteria" id="ABF87239">
    <property type="protein sequence ID" value="ABF87239"/>
    <property type="gene ID" value="MXAN_1255"/>
</dbReference>